<dbReference type="InterPro" id="IPR011146">
    <property type="entry name" value="HIT-like"/>
</dbReference>
<comment type="caution">
    <text evidence="5">The sequence shown here is derived from an EMBL/GenBank/DDBJ whole genome shotgun (WGS) entry which is preliminary data.</text>
</comment>
<evidence type="ECO:0000256" key="3">
    <source>
        <dbReference type="PROSITE-ProRule" id="PRU00464"/>
    </source>
</evidence>
<evidence type="ECO:0000259" key="4">
    <source>
        <dbReference type="PROSITE" id="PS51084"/>
    </source>
</evidence>
<dbReference type="AlphaFoldDB" id="A0A399EMD1"/>
<dbReference type="Pfam" id="PF01230">
    <property type="entry name" value="HIT"/>
    <property type="match status" value="1"/>
</dbReference>
<sequence>MYNHEPPGYFCPFCELVRGGRRARSQPEDVVLHNDKVTAFIALSWWPNNPGHVLIVPNPHYENLYDLPLEYGFAVHAASREIALAMKATYGCDGISTRQHNEPAGFQEVWHYHLHVFPRWENDELYMLSPYRRDTAPEERLPYARKLREYLNASR</sequence>
<dbReference type="RefSeq" id="WP_119279612.1">
    <property type="nucleotide sequence ID" value="NZ_QWLA01000073.1"/>
</dbReference>
<dbReference type="SUPFAM" id="SSF54197">
    <property type="entry name" value="HIT-like"/>
    <property type="match status" value="1"/>
</dbReference>
<dbReference type="EMBL" id="QWLA01000073">
    <property type="protein sequence ID" value="RIH83612.1"/>
    <property type="molecule type" value="Genomic_DNA"/>
</dbReference>
<dbReference type="PROSITE" id="PS51084">
    <property type="entry name" value="HIT_2"/>
    <property type="match status" value="1"/>
</dbReference>
<dbReference type="InterPro" id="IPR001310">
    <property type="entry name" value="Histidine_triad_HIT"/>
</dbReference>
<feature type="active site" description="Tele-AMP-histidine intermediate" evidence="1">
    <location>
        <position position="113"/>
    </location>
</feature>
<organism evidence="5 6">
    <name type="scientific">Calidithermus roseus</name>
    <dbReference type="NCBI Taxonomy" id="1644118"/>
    <lineage>
        <taxon>Bacteria</taxon>
        <taxon>Thermotogati</taxon>
        <taxon>Deinococcota</taxon>
        <taxon>Deinococci</taxon>
        <taxon>Thermales</taxon>
        <taxon>Thermaceae</taxon>
        <taxon>Calidithermus</taxon>
    </lineage>
</organism>
<protein>
    <submittedName>
        <fullName evidence="5">HIT domain protein</fullName>
    </submittedName>
</protein>
<dbReference type="PANTHER" id="PTHR46648:SF1">
    <property type="entry name" value="ADENOSINE 5'-MONOPHOSPHORAMIDASE HNT1"/>
    <property type="match status" value="1"/>
</dbReference>
<dbReference type="OrthoDB" id="9784774at2"/>
<accession>A0A399EMD1</accession>
<evidence type="ECO:0000313" key="6">
    <source>
        <dbReference type="Proteomes" id="UP000265341"/>
    </source>
</evidence>
<dbReference type="Gene3D" id="3.30.428.10">
    <property type="entry name" value="HIT-like"/>
    <property type="match status" value="1"/>
</dbReference>
<name>A0A399EMD1_9DEIN</name>
<dbReference type="GO" id="GO:0009117">
    <property type="term" value="P:nucleotide metabolic process"/>
    <property type="evidence" value="ECO:0007669"/>
    <property type="project" value="TreeGrafter"/>
</dbReference>
<proteinExistence type="predicted"/>
<feature type="short sequence motif" description="Histidine triad motif" evidence="2 3">
    <location>
        <begin position="111"/>
        <end position="115"/>
    </location>
</feature>
<reference evidence="5 6" key="1">
    <citation type="submission" date="2018-08" db="EMBL/GenBank/DDBJ databases">
        <title>Meiothermus roseus NBRC 110900 genome sequencing project.</title>
        <authorList>
            <person name="Da Costa M.S."/>
            <person name="Albuquerque L."/>
            <person name="Raposo P."/>
            <person name="Froufe H.J.C."/>
            <person name="Barroso C.S."/>
            <person name="Egas C."/>
        </authorList>
    </citation>
    <scope>NUCLEOTIDE SEQUENCE [LARGE SCALE GENOMIC DNA]</scope>
    <source>
        <strain evidence="5 6">NBRC 110900</strain>
    </source>
</reference>
<gene>
    <name evidence="5" type="ORF">Mrose_02970</name>
</gene>
<dbReference type="PANTHER" id="PTHR46648">
    <property type="entry name" value="HIT FAMILY PROTEIN 1"/>
    <property type="match status" value="1"/>
</dbReference>
<dbReference type="InterPro" id="IPR036265">
    <property type="entry name" value="HIT-like_sf"/>
</dbReference>
<keyword evidence="6" id="KW-1185">Reference proteome</keyword>
<dbReference type="GO" id="GO:0003824">
    <property type="term" value="F:catalytic activity"/>
    <property type="evidence" value="ECO:0007669"/>
    <property type="project" value="InterPro"/>
</dbReference>
<evidence type="ECO:0000313" key="5">
    <source>
        <dbReference type="EMBL" id="RIH83612.1"/>
    </source>
</evidence>
<evidence type="ECO:0000256" key="1">
    <source>
        <dbReference type="PIRSR" id="PIRSR601310-1"/>
    </source>
</evidence>
<evidence type="ECO:0000256" key="2">
    <source>
        <dbReference type="PIRSR" id="PIRSR601310-3"/>
    </source>
</evidence>
<feature type="domain" description="HIT" evidence="4">
    <location>
        <begin position="12"/>
        <end position="126"/>
    </location>
</feature>
<dbReference type="Proteomes" id="UP000265341">
    <property type="component" value="Unassembled WGS sequence"/>
</dbReference>